<evidence type="ECO:0000313" key="1">
    <source>
        <dbReference type="EMBL" id="GJD46560.1"/>
    </source>
</evidence>
<keyword evidence="2" id="KW-1185">Reference proteome</keyword>
<dbReference type="EMBL" id="BPQG01000081">
    <property type="protein sequence ID" value="GJD46560.1"/>
    <property type="molecule type" value="Genomic_DNA"/>
</dbReference>
<accession>A0ABQ4QMR6</accession>
<evidence type="ECO:0008006" key="3">
    <source>
        <dbReference type="Google" id="ProtNLM"/>
    </source>
</evidence>
<evidence type="ECO:0000313" key="2">
    <source>
        <dbReference type="Proteomes" id="UP001055117"/>
    </source>
</evidence>
<organism evidence="1 2">
    <name type="scientific">Methylobacterium cerastii</name>
    <dbReference type="NCBI Taxonomy" id="932741"/>
    <lineage>
        <taxon>Bacteria</taxon>
        <taxon>Pseudomonadati</taxon>
        <taxon>Pseudomonadota</taxon>
        <taxon>Alphaproteobacteria</taxon>
        <taxon>Hyphomicrobiales</taxon>
        <taxon>Methylobacteriaceae</taxon>
        <taxon>Methylobacterium</taxon>
    </lineage>
</organism>
<sequence>MIDRLRAACKAVGGQKVWAARNGISFGYLNDVINYRKTPGDSVLRSLNLQRAELTYVLREPLEIAIHDEDGVTLATAWAILMSGALHDPSRQCKTEYKFYDLMVGDRLLTGSVQVTYNVTPAYRDAGDPPRMVAAQFEIIALDQVRVDWIVPDLSSGDEVEGPGFLPWRDPLEAAVVEVLRATSDLKDEVVAQHRED</sequence>
<comment type="caution">
    <text evidence="1">The sequence shown here is derived from an EMBL/GenBank/DDBJ whole genome shotgun (WGS) entry which is preliminary data.</text>
</comment>
<dbReference type="RefSeq" id="WP_238272962.1">
    <property type="nucleotide sequence ID" value="NZ_BPQG01000081.1"/>
</dbReference>
<gene>
    <name evidence="1" type="ORF">AFCDBAGC_4442</name>
</gene>
<proteinExistence type="predicted"/>
<name>A0ABQ4QMR6_9HYPH</name>
<dbReference type="Proteomes" id="UP001055117">
    <property type="component" value="Unassembled WGS sequence"/>
</dbReference>
<reference evidence="1 2" key="1">
    <citation type="journal article" date="2021" name="Front. Microbiol.">
        <title>Comprehensive Comparative Genomics and Phenotyping of Methylobacterium Species.</title>
        <authorList>
            <person name="Alessa O."/>
            <person name="Ogura Y."/>
            <person name="Fujitani Y."/>
            <person name="Takami H."/>
            <person name="Hayashi T."/>
            <person name="Sahin N."/>
            <person name="Tani A."/>
        </authorList>
    </citation>
    <scope>NUCLEOTIDE SEQUENCE [LARGE SCALE GENOMIC DNA]</scope>
    <source>
        <strain evidence="1 2">DSM 23679</strain>
    </source>
</reference>
<protein>
    <recommendedName>
        <fullName evidence="3">HTH cro/C1-type domain-containing protein</fullName>
    </recommendedName>
</protein>